<protein>
    <submittedName>
        <fullName evidence="1">Uncharacterized protein</fullName>
    </submittedName>
</protein>
<evidence type="ECO:0000313" key="2">
    <source>
        <dbReference type="Proteomes" id="UP001430953"/>
    </source>
</evidence>
<comment type="caution">
    <text evidence="1">The sequence shown here is derived from an EMBL/GenBank/DDBJ whole genome shotgun (WGS) entry which is preliminary data.</text>
</comment>
<name>A0AAW2EKN2_9HYME</name>
<accession>A0AAW2EKN2</accession>
<sequence>MHICSSVYPLSVFLPSIDSPPRRALSRSRLRRAEITKLAANNRETASRITPRHRNCSPGAVPALLNDHLFISPLGHGAGVPALKIMPLPILSRADYREARLRALLRKRARTLRAIVERLKVRTVRATVSTNAYN</sequence>
<proteinExistence type="predicted"/>
<dbReference type="Proteomes" id="UP001430953">
    <property type="component" value="Unassembled WGS sequence"/>
</dbReference>
<dbReference type="EMBL" id="JADYXP020000022">
    <property type="protein sequence ID" value="KAL0102919.1"/>
    <property type="molecule type" value="Genomic_DNA"/>
</dbReference>
<gene>
    <name evidence="1" type="ORF">PUN28_018307</name>
</gene>
<keyword evidence="2" id="KW-1185">Reference proteome</keyword>
<reference evidence="1 2" key="1">
    <citation type="submission" date="2023-03" db="EMBL/GenBank/DDBJ databases">
        <title>High recombination rates correlate with genetic variation in Cardiocondyla obscurior ants.</title>
        <authorList>
            <person name="Errbii M."/>
        </authorList>
    </citation>
    <scope>NUCLEOTIDE SEQUENCE [LARGE SCALE GENOMIC DNA]</scope>
    <source>
        <strain evidence="1">Alpha-2009</strain>
        <tissue evidence="1">Whole body</tissue>
    </source>
</reference>
<organism evidence="1 2">
    <name type="scientific">Cardiocondyla obscurior</name>
    <dbReference type="NCBI Taxonomy" id="286306"/>
    <lineage>
        <taxon>Eukaryota</taxon>
        <taxon>Metazoa</taxon>
        <taxon>Ecdysozoa</taxon>
        <taxon>Arthropoda</taxon>
        <taxon>Hexapoda</taxon>
        <taxon>Insecta</taxon>
        <taxon>Pterygota</taxon>
        <taxon>Neoptera</taxon>
        <taxon>Endopterygota</taxon>
        <taxon>Hymenoptera</taxon>
        <taxon>Apocrita</taxon>
        <taxon>Aculeata</taxon>
        <taxon>Formicoidea</taxon>
        <taxon>Formicidae</taxon>
        <taxon>Myrmicinae</taxon>
        <taxon>Cardiocondyla</taxon>
    </lineage>
</organism>
<evidence type="ECO:0000313" key="1">
    <source>
        <dbReference type="EMBL" id="KAL0102919.1"/>
    </source>
</evidence>
<dbReference type="AlphaFoldDB" id="A0AAW2EKN2"/>